<evidence type="ECO:0000256" key="1">
    <source>
        <dbReference type="ARBA" id="ARBA00022801"/>
    </source>
</evidence>
<dbReference type="GO" id="GO:0004563">
    <property type="term" value="F:beta-N-acetylhexosaminidase activity"/>
    <property type="evidence" value="ECO:0007669"/>
    <property type="project" value="UniProtKB-EC"/>
</dbReference>
<dbReference type="Proteomes" id="UP000002772">
    <property type="component" value="Unassembled WGS sequence"/>
</dbReference>
<keyword evidence="1 3" id="KW-0378">Hydrolase</keyword>
<evidence type="ECO:0000313" key="6">
    <source>
        <dbReference type="EMBL" id="EGN58185.1"/>
    </source>
</evidence>
<dbReference type="EC" id="3.2.1.52" evidence="6"/>
<accession>F8N5M7</accession>
<dbReference type="GO" id="GO:0005975">
    <property type="term" value="P:carbohydrate metabolic process"/>
    <property type="evidence" value="ECO:0007669"/>
    <property type="project" value="UniProtKB-ARBA"/>
</dbReference>
<protein>
    <submittedName>
        <fullName evidence="6">Beta-N-acetylhexosaminidase</fullName>
        <ecNumber evidence="6">3.2.1.52</ecNumber>
    </submittedName>
</protein>
<dbReference type="EMBL" id="GL945017">
    <property type="protein sequence ID" value="EGN58185.1"/>
    <property type="molecule type" value="Genomic_DNA"/>
</dbReference>
<dbReference type="SUPFAM" id="SSF51445">
    <property type="entry name" value="(Trans)glycosidases"/>
    <property type="match status" value="1"/>
</dbReference>
<dbReference type="PANTHER" id="PTHR13170">
    <property type="entry name" value="O-GLCNACASE"/>
    <property type="match status" value="1"/>
</dbReference>
<feature type="signal peptide" evidence="4">
    <location>
        <begin position="1"/>
        <end position="20"/>
    </location>
</feature>
<evidence type="ECO:0000256" key="4">
    <source>
        <dbReference type="SAM" id="SignalP"/>
    </source>
</evidence>
<dbReference type="Gene3D" id="3.30.379.10">
    <property type="entry name" value="Chitobiase/beta-hexosaminidase domain 2-like"/>
    <property type="match status" value="1"/>
</dbReference>
<dbReference type="Gene3D" id="3.20.20.80">
    <property type="entry name" value="Glycosidases"/>
    <property type="match status" value="1"/>
</dbReference>
<sequence length="629" mass="70337">MRLRHMLVALLLTSGLSLSAATTFTIYPVPHEQIAQEGTATLTKTVTVVCGEPIDEATRQRAAQVLKEHGLTCRFASSPSKTTTNLILGVNGDKGAADKAVSQLRLNRAVFALPKYDRHILSVSGSGKAASVVILGENTDATFCGLASLEQMLDQQRGSLSCVTLYDYADVKNRGVIEGYYGVPYTEEVTEDLFRFMARYKMNSYMYGAKSDPYHSQYWEQPYPLTITPEQKKIGMMTQDMMRRMAKTATANKVNFIWAIHPGTNFFDAKSDRVLDKIMAKFSSMYKLGMRQFGVFVDDCGVPDDTASLNLGARRLTALQTRVDRLWNRKGVAPADTVKPLNYVPQLYAYSWVSKEKAARFFRSLSSTPKKTVIYITGRAVWTVPNNEDPALVSSWLGREVGWWWNYPCNDNDMDKIFVSDTYTNFHDEAHIDNEARLTDSLAVKTLISNPMQQGAASKIALFSIGDYAWNNAAFDNTRSFKAAVPAVVGKEFAGAFTTVMPYLRHYDYDSPWPTLDQMRRLQAACGKLKTMADSKDEGTRLFYADIQPWLTKVSDMADCAVVLLTKDSRTPEEVSRAVETVAEMDKNERYNVEVLNGMGNDIKIGQRQAAPAQRVLLPMLKKLAQSVK</sequence>
<dbReference type="STRING" id="688246.Premu_2839"/>
<dbReference type="InterPro" id="IPR051822">
    <property type="entry name" value="Glycosyl_Hydrolase_84"/>
</dbReference>
<dbReference type="Pfam" id="PF02838">
    <property type="entry name" value="Glyco_hydro_20b"/>
    <property type="match status" value="1"/>
</dbReference>
<dbReference type="PROSITE" id="PS52009">
    <property type="entry name" value="GH84"/>
    <property type="match status" value="1"/>
</dbReference>
<gene>
    <name evidence="6" type="ORF">Premu_2839</name>
</gene>
<reference evidence="7" key="1">
    <citation type="journal article" date="2011" name="Stand. Genomic Sci.">
        <title>Non-contiguous finished genome sequence of the opportunistic oral pathogen Prevotella multisaccharivorax type strain (PPPA20).</title>
        <authorList>
            <person name="Pati A."/>
            <person name="Gronow S."/>
            <person name="Lu M."/>
            <person name="Lapidus A."/>
            <person name="Nolan M."/>
            <person name="Lucas S."/>
            <person name="Hammon N."/>
            <person name="Deshpande S."/>
            <person name="Cheng J.F."/>
            <person name="Tapia R."/>
            <person name="Han C."/>
            <person name="Goodwin L."/>
            <person name="Pitluck S."/>
            <person name="Liolios K."/>
            <person name="Pagani I."/>
            <person name="Mavromatis K."/>
            <person name="Mikhailova N."/>
            <person name="Huntemann M."/>
            <person name="Chen A."/>
            <person name="Palaniappan K."/>
            <person name="Land M."/>
            <person name="Hauser L."/>
            <person name="Detter J.C."/>
            <person name="Brambilla E.M."/>
            <person name="Rohde M."/>
            <person name="Goker M."/>
            <person name="Woyke T."/>
            <person name="Bristow J."/>
            <person name="Eisen J.A."/>
            <person name="Markowitz V."/>
            <person name="Hugenholtz P."/>
            <person name="Kyrpides N.C."/>
            <person name="Klenk H.P."/>
            <person name="Ivanova N."/>
        </authorList>
    </citation>
    <scope>NUCLEOTIDE SEQUENCE [LARGE SCALE GENOMIC DNA]</scope>
    <source>
        <strain evidence="7">DSM 17128</strain>
    </source>
</reference>
<organism evidence="6 7">
    <name type="scientific">Hallella multisaccharivorax DSM 17128</name>
    <dbReference type="NCBI Taxonomy" id="688246"/>
    <lineage>
        <taxon>Bacteria</taxon>
        <taxon>Pseudomonadati</taxon>
        <taxon>Bacteroidota</taxon>
        <taxon>Bacteroidia</taxon>
        <taxon>Bacteroidales</taxon>
        <taxon>Prevotellaceae</taxon>
        <taxon>Hallella</taxon>
    </lineage>
</organism>
<evidence type="ECO:0000313" key="7">
    <source>
        <dbReference type="Proteomes" id="UP000002772"/>
    </source>
</evidence>
<dbReference type="GO" id="GO:1901135">
    <property type="term" value="P:carbohydrate derivative metabolic process"/>
    <property type="evidence" value="ECO:0007669"/>
    <property type="project" value="UniProtKB-ARBA"/>
</dbReference>
<evidence type="ECO:0000256" key="3">
    <source>
        <dbReference type="PROSITE-ProRule" id="PRU01353"/>
    </source>
</evidence>
<dbReference type="OrthoDB" id="9760892at2"/>
<evidence type="ECO:0000259" key="5">
    <source>
        <dbReference type="PROSITE" id="PS52009"/>
    </source>
</evidence>
<dbReference type="SUPFAM" id="SSF55545">
    <property type="entry name" value="beta-N-acetylhexosaminidase-like domain"/>
    <property type="match status" value="1"/>
</dbReference>
<keyword evidence="4" id="KW-0732">Signal</keyword>
<comment type="similarity">
    <text evidence="3">Belongs to the glycosyl hydrolase 84 family.</text>
</comment>
<dbReference type="RefSeq" id="WP_007576220.1">
    <property type="nucleotide sequence ID" value="NZ_BPTS01000002.1"/>
</dbReference>
<dbReference type="HOGENOM" id="CLU_419114_0_0_10"/>
<dbReference type="InterPro" id="IPR015882">
    <property type="entry name" value="HEX_bac_N"/>
</dbReference>
<proteinExistence type="inferred from homology"/>
<keyword evidence="2 3" id="KW-0326">Glycosidase</keyword>
<dbReference type="InterPro" id="IPR011496">
    <property type="entry name" value="O-GlcNAcase_cat"/>
</dbReference>
<keyword evidence="7" id="KW-1185">Reference proteome</keyword>
<feature type="domain" description="GH84" evidence="5">
    <location>
        <begin position="172"/>
        <end position="473"/>
    </location>
</feature>
<name>F8N5M7_9BACT</name>
<dbReference type="eggNOG" id="COG3525">
    <property type="taxonomic scope" value="Bacteria"/>
</dbReference>
<evidence type="ECO:0000256" key="2">
    <source>
        <dbReference type="ARBA" id="ARBA00023295"/>
    </source>
</evidence>
<feature type="active site" description="Proton donor" evidence="3">
    <location>
        <position position="299"/>
    </location>
</feature>
<dbReference type="InterPro" id="IPR029018">
    <property type="entry name" value="Hex-like_dom2"/>
</dbReference>
<feature type="chain" id="PRO_5003375623" evidence="4">
    <location>
        <begin position="21"/>
        <end position="629"/>
    </location>
</feature>
<dbReference type="AlphaFoldDB" id="F8N5M7"/>
<dbReference type="InterPro" id="IPR017853">
    <property type="entry name" value="GH"/>
</dbReference>
<dbReference type="PANTHER" id="PTHR13170:SF16">
    <property type="entry name" value="PROTEIN O-GLCNACASE"/>
    <property type="match status" value="1"/>
</dbReference>
<dbReference type="Pfam" id="PF07555">
    <property type="entry name" value="NAGidase"/>
    <property type="match status" value="1"/>
</dbReference>